<dbReference type="EMBL" id="CP154858">
    <property type="protein sequence ID" value="XDT72274.1"/>
    <property type="molecule type" value="Genomic_DNA"/>
</dbReference>
<evidence type="ECO:0000313" key="4">
    <source>
        <dbReference type="EMBL" id="XDT72274.1"/>
    </source>
</evidence>
<organism evidence="4">
    <name type="scientific">Thermohahella caldifontis</name>
    <dbReference type="NCBI Taxonomy" id="3142973"/>
    <lineage>
        <taxon>Bacteria</taxon>
        <taxon>Pseudomonadati</taxon>
        <taxon>Pseudomonadota</taxon>
        <taxon>Gammaproteobacteria</taxon>
        <taxon>Oceanospirillales</taxon>
        <taxon>Hahellaceae</taxon>
        <taxon>Thermohahella</taxon>
    </lineage>
</organism>
<accession>A0AB39UWA1</accession>
<dbReference type="RefSeq" id="WP_369601285.1">
    <property type="nucleotide sequence ID" value="NZ_CP154858.1"/>
</dbReference>
<dbReference type="KEGG" id="tcd:AAIA72_15975"/>
<evidence type="ECO:0000259" key="3">
    <source>
        <dbReference type="PROSITE" id="PS51295"/>
    </source>
</evidence>
<sequence length="106" mass="12038">MSLTADQKKYYRTIAHHLKPIVTIAEGGISEGVINELERALSEHELIKVKFAIPDREVRAALIQETLKLSRAELIQQIGKIAIMLRRNPQPNPKLSNILRFESGRL</sequence>
<evidence type="ECO:0000256" key="2">
    <source>
        <dbReference type="PROSITE-ProRule" id="PRU00626"/>
    </source>
</evidence>
<dbReference type="SUPFAM" id="SSF75471">
    <property type="entry name" value="YhbY-like"/>
    <property type="match status" value="1"/>
</dbReference>
<reference evidence="4" key="1">
    <citation type="submission" date="2024-05" db="EMBL/GenBank/DDBJ databases">
        <title>Genome sequencing of novel strain.</title>
        <authorList>
            <person name="Ganbat D."/>
            <person name="Ganbat S."/>
            <person name="Lee S.-J."/>
        </authorList>
    </citation>
    <scope>NUCLEOTIDE SEQUENCE</scope>
    <source>
        <strain evidence="4">SMD15-11</strain>
    </source>
</reference>
<dbReference type="InterPro" id="IPR001890">
    <property type="entry name" value="RNA-binding_CRM"/>
</dbReference>
<dbReference type="Pfam" id="PF01985">
    <property type="entry name" value="CRS1_YhbY"/>
    <property type="match status" value="1"/>
</dbReference>
<dbReference type="Gene3D" id="3.30.110.60">
    <property type="entry name" value="YhbY-like"/>
    <property type="match status" value="1"/>
</dbReference>
<gene>
    <name evidence="4" type="ORF">AAIA72_15975</name>
</gene>
<dbReference type="SMART" id="SM01103">
    <property type="entry name" value="CRS1_YhbY"/>
    <property type="match status" value="1"/>
</dbReference>
<proteinExistence type="predicted"/>
<dbReference type="InterPro" id="IPR051925">
    <property type="entry name" value="RNA-binding_domain"/>
</dbReference>
<dbReference type="PANTHER" id="PTHR40065">
    <property type="entry name" value="RNA-BINDING PROTEIN YHBY"/>
    <property type="match status" value="1"/>
</dbReference>
<dbReference type="AlphaFoldDB" id="A0AB39UWA1"/>
<evidence type="ECO:0000256" key="1">
    <source>
        <dbReference type="ARBA" id="ARBA00022884"/>
    </source>
</evidence>
<dbReference type="PROSITE" id="PS51295">
    <property type="entry name" value="CRM"/>
    <property type="match status" value="1"/>
</dbReference>
<dbReference type="GO" id="GO:0003723">
    <property type="term" value="F:RNA binding"/>
    <property type="evidence" value="ECO:0007669"/>
    <property type="project" value="UniProtKB-UniRule"/>
</dbReference>
<dbReference type="InterPro" id="IPR035920">
    <property type="entry name" value="YhbY-like_sf"/>
</dbReference>
<dbReference type="PANTHER" id="PTHR40065:SF3">
    <property type="entry name" value="RNA-BINDING PROTEIN YHBY"/>
    <property type="match status" value="1"/>
</dbReference>
<feature type="domain" description="CRM" evidence="3">
    <location>
        <begin position="1"/>
        <end position="97"/>
    </location>
</feature>
<name>A0AB39UWA1_9GAMM</name>
<keyword evidence="1 2" id="KW-0694">RNA-binding</keyword>
<protein>
    <submittedName>
        <fullName evidence="4">YhbY family RNA-binding protein</fullName>
    </submittedName>
</protein>